<sequence>MGRGFFGCGGNNSSAIIIIIIILLLFCFTDGDSTIC</sequence>
<protein>
    <submittedName>
        <fullName evidence="2">Uncharacterized protein</fullName>
    </submittedName>
</protein>
<dbReference type="Proteomes" id="UP000003240">
    <property type="component" value="Unassembled WGS sequence"/>
</dbReference>
<keyword evidence="1" id="KW-1133">Transmembrane helix</keyword>
<accession>F7NNE4</accession>
<keyword evidence="1" id="KW-0472">Membrane</keyword>
<comment type="caution">
    <text evidence="2">The sequence shown here is derived from an EMBL/GenBank/DDBJ whole genome shotgun (WGS) entry which is preliminary data.</text>
</comment>
<evidence type="ECO:0000313" key="3">
    <source>
        <dbReference type="Proteomes" id="UP000003240"/>
    </source>
</evidence>
<keyword evidence="1" id="KW-0812">Transmembrane</keyword>
<reference evidence="2 3" key="1">
    <citation type="journal article" date="2011" name="EMBO J.">
        <title>Structural diversity of bacterial flagellar motors.</title>
        <authorList>
            <person name="Chen S."/>
            <person name="Beeby M."/>
            <person name="Murphy G.E."/>
            <person name="Leadbetter J.R."/>
            <person name="Hendrixson D.R."/>
            <person name="Briegel A."/>
            <person name="Li Z."/>
            <person name="Shi J."/>
            <person name="Tocheva E.I."/>
            <person name="Muller A."/>
            <person name="Dobro M.J."/>
            <person name="Jensen G.J."/>
        </authorList>
    </citation>
    <scope>NUCLEOTIDE SEQUENCE [LARGE SCALE GENOMIC DNA]</scope>
    <source>
        <strain evidence="2 3">DSM 6540</strain>
    </source>
</reference>
<proteinExistence type="predicted"/>
<evidence type="ECO:0000256" key="1">
    <source>
        <dbReference type="SAM" id="Phobius"/>
    </source>
</evidence>
<keyword evidence="3" id="KW-1185">Reference proteome</keyword>
<name>F7NNE4_9FIRM</name>
<gene>
    <name evidence="2" type="ORF">ALO_18175</name>
</gene>
<dbReference type="STRING" id="1009370.ALO_18175"/>
<dbReference type="EMBL" id="AFGF01000221">
    <property type="protein sequence ID" value="EGO62385.1"/>
    <property type="molecule type" value="Genomic_DNA"/>
</dbReference>
<evidence type="ECO:0000313" key="2">
    <source>
        <dbReference type="EMBL" id="EGO62385.1"/>
    </source>
</evidence>
<organism evidence="2 3">
    <name type="scientific">Acetonema longum DSM 6540</name>
    <dbReference type="NCBI Taxonomy" id="1009370"/>
    <lineage>
        <taxon>Bacteria</taxon>
        <taxon>Bacillati</taxon>
        <taxon>Bacillota</taxon>
        <taxon>Negativicutes</taxon>
        <taxon>Acetonemataceae</taxon>
        <taxon>Acetonema</taxon>
    </lineage>
</organism>
<feature type="transmembrane region" description="Helical" evidence="1">
    <location>
        <begin position="12"/>
        <end position="29"/>
    </location>
</feature>
<dbReference type="AlphaFoldDB" id="F7NNE4"/>